<dbReference type="FunFam" id="3.80.10.10:FF:000213">
    <property type="entry name" value="Tyrosine-sulfated glycopeptide receptor 1"/>
    <property type="match status" value="1"/>
</dbReference>
<keyword evidence="15" id="KW-1185">Reference proteome</keyword>
<dbReference type="AlphaFoldDB" id="A0A7J6G5S3"/>
<dbReference type="InterPro" id="IPR003591">
    <property type="entry name" value="Leu-rich_rpt_typical-subtyp"/>
</dbReference>
<dbReference type="FunFam" id="3.80.10.10:FF:000111">
    <property type="entry name" value="LRR receptor-like serine/threonine-protein kinase ERECTA"/>
    <property type="match status" value="1"/>
</dbReference>
<dbReference type="InterPro" id="IPR046956">
    <property type="entry name" value="RLP23-like"/>
</dbReference>
<organism evidence="14 15">
    <name type="scientific">Cannabis sativa</name>
    <name type="common">Hemp</name>
    <name type="synonym">Marijuana</name>
    <dbReference type="NCBI Taxonomy" id="3483"/>
    <lineage>
        <taxon>Eukaryota</taxon>
        <taxon>Viridiplantae</taxon>
        <taxon>Streptophyta</taxon>
        <taxon>Embryophyta</taxon>
        <taxon>Tracheophyta</taxon>
        <taxon>Spermatophyta</taxon>
        <taxon>Magnoliopsida</taxon>
        <taxon>eudicotyledons</taxon>
        <taxon>Gunneridae</taxon>
        <taxon>Pentapetalae</taxon>
        <taxon>rosids</taxon>
        <taxon>fabids</taxon>
        <taxon>Rosales</taxon>
        <taxon>Cannabaceae</taxon>
        <taxon>Cannabis</taxon>
    </lineage>
</organism>
<keyword evidence="8 12" id="KW-1133">Transmembrane helix</keyword>
<comment type="similarity">
    <text evidence="2">Belongs to the RLP family.</text>
</comment>
<evidence type="ECO:0000256" key="4">
    <source>
        <dbReference type="ARBA" id="ARBA00022614"/>
    </source>
</evidence>
<dbReference type="InterPro" id="IPR001611">
    <property type="entry name" value="Leu-rich_rpt"/>
</dbReference>
<accession>A0A7J6G5S3</accession>
<comment type="subcellular location">
    <subcellularLocation>
        <location evidence="1">Cell membrane</location>
        <topology evidence="1">Single-pass type I membrane protein</topology>
    </subcellularLocation>
</comment>
<evidence type="ECO:0000256" key="6">
    <source>
        <dbReference type="ARBA" id="ARBA00022729"/>
    </source>
</evidence>
<dbReference type="Pfam" id="PF00560">
    <property type="entry name" value="LRR_1"/>
    <property type="match status" value="4"/>
</dbReference>
<evidence type="ECO:0000256" key="12">
    <source>
        <dbReference type="SAM" id="Phobius"/>
    </source>
</evidence>
<dbReference type="InterPro" id="IPR032675">
    <property type="entry name" value="LRR_dom_sf"/>
</dbReference>
<dbReference type="Pfam" id="PF12799">
    <property type="entry name" value="LRR_4"/>
    <property type="match status" value="1"/>
</dbReference>
<evidence type="ECO:0000259" key="13">
    <source>
        <dbReference type="Pfam" id="PF08263"/>
    </source>
</evidence>
<comment type="caution">
    <text evidence="14">The sequence shown here is derived from an EMBL/GenBank/DDBJ whole genome shotgun (WGS) entry which is preliminary data.</text>
</comment>
<reference evidence="14 15" key="1">
    <citation type="journal article" date="2020" name="bioRxiv">
        <title>Sequence and annotation of 42 cannabis genomes reveals extensive copy number variation in cannabinoid synthesis and pathogen resistance genes.</title>
        <authorList>
            <person name="Mckernan K.J."/>
            <person name="Helbert Y."/>
            <person name="Kane L.T."/>
            <person name="Ebling H."/>
            <person name="Zhang L."/>
            <person name="Liu B."/>
            <person name="Eaton Z."/>
            <person name="Mclaughlin S."/>
            <person name="Kingan S."/>
            <person name="Baybayan P."/>
            <person name="Concepcion G."/>
            <person name="Jordan M."/>
            <person name="Riva A."/>
            <person name="Barbazuk W."/>
            <person name="Harkins T."/>
        </authorList>
    </citation>
    <scope>NUCLEOTIDE SEQUENCE [LARGE SCALE GENOMIC DNA]</scope>
    <source>
        <strain evidence="15">cv. Jamaican Lion 4</strain>
        <tissue evidence="14">Leaf</tissue>
    </source>
</reference>
<dbReference type="PROSITE" id="PS51450">
    <property type="entry name" value="LRR"/>
    <property type="match status" value="1"/>
</dbReference>
<name>A0A7J6G5S3_CANSA</name>
<dbReference type="Pfam" id="PF08263">
    <property type="entry name" value="LRRNT_2"/>
    <property type="match status" value="1"/>
</dbReference>
<keyword evidence="5 12" id="KW-0812">Transmembrane</keyword>
<dbReference type="PRINTS" id="PR00019">
    <property type="entry name" value="LEURICHRPT"/>
</dbReference>
<feature type="domain" description="Leucine-rich repeat-containing N-terminal plant-type" evidence="13">
    <location>
        <begin position="9"/>
        <end position="48"/>
    </location>
</feature>
<dbReference type="Proteomes" id="UP000583929">
    <property type="component" value="Unassembled WGS sequence"/>
</dbReference>
<sequence>MCEGVCIEKERQALLTIKGGLVDTNNLLSSWTTNNNLDCCNWRGIRCDNLTNHIIALDLNFDCLDNDDFMEPCFMGSEIDHYSLVELQHLRYLDLSNNNFNKIPKFLGSLTKLKYLNLANNPIIDTIKSPQLQNLTKLEFLDLDIDQSGKLILINLEWLSYLPSLKILRLSNTNLNDKATNWLHSIKSSTPSLLSLHFDNCVFPQVDVLSLSHANSSNSLKDFHISFSTILNHSIIFPWLLNLSTNMVNLTIRESQLQGGLPNSFENMRFLERIDLSSNEFEGGIPKSFSDLCNLKELNMGFNKLNTTLPQILESLNGCAKNSLEMLDVGYNKIRGTFPNNFSMLPNLKWLDVSYNKLNGTLSENIIGELHHLEKLYMSSNSFIGFVSDVHFQNNSKLKDLELSGNSLLTLNFTPTWIPPFQLESLLLRSCKLGPHFPTWLKTQVYISEIDISNSGIQDEIPNWFCNQTLFPLAFANLSSNQFHGVIPPSLSNVISLYFSNNDKLISLTSFLCNQTHHQGITSVLEFSNNMVFEKSLPNCEWSLKKLVVLNLNNNQFSGVVPRSIGLLHDLSFLILRQNNFSGYLPSLQNCTQLQVLDVVENNLEGYIPSWIGERLQNLQFLRLKSNKFYGVIPLSLCHLQLVQILDLSSNNLIGAIPSCIDNITSMVKAQDTFGLIFASISSTKKQYMFYNFNALIMWKGADHEYIDILGLLRMIDLSYNKLSGKIPHELTNLMEAVVLNLSRNNLSGEIPSDIGKLSNLDSLDLSHNKFSGVIPTSLAQLSFLSYMDLSSNQLSGKIPTSTQLQSFNASSYMNNIGLCGPPLTNSSCLGDNDDDGDQESIDDRSDHDVEWLDMPWLRMGVWIGFLVGFVGVCATLWLTSMRVLSFHSLIKSFEN</sequence>
<proteinExistence type="inferred from homology"/>
<evidence type="ECO:0000313" key="14">
    <source>
        <dbReference type="EMBL" id="KAF4378345.1"/>
    </source>
</evidence>
<evidence type="ECO:0000256" key="8">
    <source>
        <dbReference type="ARBA" id="ARBA00022989"/>
    </source>
</evidence>
<evidence type="ECO:0000256" key="9">
    <source>
        <dbReference type="ARBA" id="ARBA00023136"/>
    </source>
</evidence>
<evidence type="ECO:0000256" key="5">
    <source>
        <dbReference type="ARBA" id="ARBA00022692"/>
    </source>
</evidence>
<dbReference type="EMBL" id="JAATIQ010000137">
    <property type="protein sequence ID" value="KAF4378345.1"/>
    <property type="molecule type" value="Genomic_DNA"/>
</dbReference>
<dbReference type="SMART" id="SM00369">
    <property type="entry name" value="LRR_TYP"/>
    <property type="match status" value="9"/>
</dbReference>
<protein>
    <recommendedName>
        <fullName evidence="13">Leucine-rich repeat-containing N-terminal plant-type domain-containing protein</fullName>
    </recommendedName>
</protein>
<evidence type="ECO:0000256" key="3">
    <source>
        <dbReference type="ARBA" id="ARBA00022475"/>
    </source>
</evidence>
<keyword evidence="11" id="KW-0325">Glycoprotein</keyword>
<feature type="transmembrane region" description="Helical" evidence="12">
    <location>
        <begin position="857"/>
        <end position="879"/>
    </location>
</feature>
<keyword evidence="6" id="KW-0732">Signal</keyword>
<evidence type="ECO:0000256" key="1">
    <source>
        <dbReference type="ARBA" id="ARBA00004251"/>
    </source>
</evidence>
<dbReference type="Gene3D" id="3.80.10.10">
    <property type="entry name" value="Ribonuclease Inhibitor"/>
    <property type="match status" value="3"/>
</dbReference>
<dbReference type="GO" id="GO:0005886">
    <property type="term" value="C:plasma membrane"/>
    <property type="evidence" value="ECO:0007669"/>
    <property type="project" value="UniProtKB-SubCell"/>
</dbReference>
<dbReference type="SMART" id="SM00365">
    <property type="entry name" value="LRR_SD22"/>
    <property type="match status" value="6"/>
</dbReference>
<dbReference type="InterPro" id="IPR025875">
    <property type="entry name" value="Leu-rich_rpt_4"/>
</dbReference>
<evidence type="ECO:0000256" key="11">
    <source>
        <dbReference type="ARBA" id="ARBA00023180"/>
    </source>
</evidence>
<evidence type="ECO:0000256" key="7">
    <source>
        <dbReference type="ARBA" id="ARBA00022737"/>
    </source>
</evidence>
<keyword evidence="9 12" id="KW-0472">Membrane</keyword>
<keyword evidence="10" id="KW-0675">Receptor</keyword>
<evidence type="ECO:0000313" key="15">
    <source>
        <dbReference type="Proteomes" id="UP000583929"/>
    </source>
</evidence>
<keyword evidence="4" id="KW-0433">Leucine-rich repeat</keyword>
<dbReference type="SMART" id="SM00364">
    <property type="entry name" value="LRR_BAC"/>
    <property type="match status" value="3"/>
</dbReference>
<dbReference type="PANTHER" id="PTHR48063">
    <property type="entry name" value="LRR RECEPTOR-LIKE KINASE"/>
    <property type="match status" value="1"/>
</dbReference>
<keyword evidence="7" id="KW-0677">Repeat</keyword>
<dbReference type="InterPro" id="IPR013210">
    <property type="entry name" value="LRR_N_plant-typ"/>
</dbReference>
<dbReference type="SUPFAM" id="SSF52058">
    <property type="entry name" value="L domain-like"/>
    <property type="match status" value="3"/>
</dbReference>
<gene>
    <name evidence="14" type="ORF">G4B88_025838</name>
</gene>
<evidence type="ECO:0000256" key="10">
    <source>
        <dbReference type="ARBA" id="ARBA00023170"/>
    </source>
</evidence>
<evidence type="ECO:0000256" key="2">
    <source>
        <dbReference type="ARBA" id="ARBA00009592"/>
    </source>
</evidence>
<dbReference type="PANTHER" id="PTHR48063:SF101">
    <property type="entry name" value="LRR RECEPTOR-LIKE SERINE_THREONINE-PROTEIN KINASE FLS2"/>
    <property type="match status" value="1"/>
</dbReference>
<keyword evidence="3" id="KW-1003">Cell membrane</keyword>
<dbReference type="Pfam" id="PF13855">
    <property type="entry name" value="LRR_8"/>
    <property type="match status" value="3"/>
</dbReference>